<comment type="caution">
    <text evidence="2">The sequence shown here is derived from an EMBL/GenBank/DDBJ whole genome shotgun (WGS) entry which is preliminary data.</text>
</comment>
<organism evidence="2">
    <name type="scientific">marine sediment metagenome</name>
    <dbReference type="NCBI Taxonomy" id="412755"/>
    <lineage>
        <taxon>unclassified sequences</taxon>
        <taxon>metagenomes</taxon>
        <taxon>ecological metagenomes</taxon>
    </lineage>
</organism>
<dbReference type="EMBL" id="BARV01044368">
    <property type="protein sequence ID" value="GAI71171.1"/>
    <property type="molecule type" value="Genomic_DNA"/>
</dbReference>
<sequence length="38" mass="4024">MTVREASDDDLASGFSSETQTSTPEPVSDEVLTSLFSS</sequence>
<dbReference type="AlphaFoldDB" id="X1RW58"/>
<feature type="compositionally biased region" description="Polar residues" evidence="1">
    <location>
        <begin position="14"/>
        <end position="25"/>
    </location>
</feature>
<protein>
    <submittedName>
        <fullName evidence="2">Uncharacterized protein</fullName>
    </submittedName>
</protein>
<feature type="non-terminal residue" evidence="2">
    <location>
        <position position="38"/>
    </location>
</feature>
<accession>X1RW58</accession>
<feature type="region of interest" description="Disordered" evidence="1">
    <location>
        <begin position="1"/>
        <end position="38"/>
    </location>
</feature>
<name>X1RW58_9ZZZZ</name>
<reference evidence="2" key="1">
    <citation type="journal article" date="2014" name="Front. Microbiol.">
        <title>High frequency of phylogenetically diverse reductive dehalogenase-homologous genes in deep subseafloor sedimentary metagenomes.</title>
        <authorList>
            <person name="Kawai M."/>
            <person name="Futagami T."/>
            <person name="Toyoda A."/>
            <person name="Takaki Y."/>
            <person name="Nishi S."/>
            <person name="Hori S."/>
            <person name="Arai W."/>
            <person name="Tsubouchi T."/>
            <person name="Morono Y."/>
            <person name="Uchiyama I."/>
            <person name="Ito T."/>
            <person name="Fujiyama A."/>
            <person name="Inagaki F."/>
            <person name="Takami H."/>
        </authorList>
    </citation>
    <scope>NUCLEOTIDE SEQUENCE</scope>
    <source>
        <strain evidence="2">Expedition CK06-06</strain>
    </source>
</reference>
<proteinExistence type="predicted"/>
<evidence type="ECO:0000256" key="1">
    <source>
        <dbReference type="SAM" id="MobiDB-lite"/>
    </source>
</evidence>
<evidence type="ECO:0000313" key="2">
    <source>
        <dbReference type="EMBL" id="GAI71171.1"/>
    </source>
</evidence>
<gene>
    <name evidence="2" type="ORF">S06H3_65703</name>
</gene>